<dbReference type="CDD" id="cd06225">
    <property type="entry name" value="HAMP"/>
    <property type="match status" value="1"/>
</dbReference>
<comment type="similarity">
    <text evidence="2">Belongs to the methyl-accepting chemotaxis (MCP) protein family.</text>
</comment>
<dbReference type="SUPFAM" id="SSF58104">
    <property type="entry name" value="Methyl-accepting chemotaxis protein (MCP) signaling domain"/>
    <property type="match status" value="1"/>
</dbReference>
<feature type="domain" description="HAMP" evidence="6">
    <location>
        <begin position="239"/>
        <end position="291"/>
    </location>
</feature>
<dbReference type="PROSITE" id="PS50111">
    <property type="entry name" value="CHEMOTAXIS_TRANSDUC_2"/>
    <property type="match status" value="1"/>
</dbReference>
<dbReference type="RefSeq" id="WP_170848064.1">
    <property type="nucleotide sequence ID" value="NZ_BAABFM010000054.1"/>
</dbReference>
<dbReference type="PANTHER" id="PTHR43531:SF11">
    <property type="entry name" value="METHYL-ACCEPTING CHEMOTAXIS PROTEIN 3"/>
    <property type="match status" value="1"/>
</dbReference>
<dbReference type="PANTHER" id="PTHR43531">
    <property type="entry name" value="PROTEIN ICFG"/>
    <property type="match status" value="1"/>
</dbReference>
<reference evidence="7 8" key="1">
    <citation type="submission" date="2016-10" db="EMBL/GenBank/DDBJ databases">
        <authorList>
            <person name="de Groot N.N."/>
        </authorList>
    </citation>
    <scope>NUCLEOTIDE SEQUENCE [LARGE SCALE GENOMIC DNA]</scope>
    <source>
        <strain evidence="7 8">DSM 1283</strain>
    </source>
</reference>
<dbReference type="SMART" id="SM00304">
    <property type="entry name" value="HAMP"/>
    <property type="match status" value="1"/>
</dbReference>
<evidence type="ECO:0000256" key="3">
    <source>
        <dbReference type="PROSITE-ProRule" id="PRU00284"/>
    </source>
</evidence>
<feature type="transmembrane region" description="Helical" evidence="4">
    <location>
        <begin position="38"/>
        <end position="58"/>
    </location>
</feature>
<dbReference type="Pfam" id="PF00015">
    <property type="entry name" value="MCPsignal"/>
    <property type="match status" value="1"/>
</dbReference>
<dbReference type="GO" id="GO:0006935">
    <property type="term" value="P:chemotaxis"/>
    <property type="evidence" value="ECO:0007669"/>
    <property type="project" value="UniProtKB-KW"/>
</dbReference>
<feature type="domain" description="Methyl-accepting transducer" evidence="5">
    <location>
        <begin position="341"/>
        <end position="570"/>
    </location>
</feature>
<dbReference type="GO" id="GO:0007165">
    <property type="term" value="P:signal transduction"/>
    <property type="evidence" value="ECO:0007669"/>
    <property type="project" value="UniProtKB-KW"/>
</dbReference>
<evidence type="ECO:0000259" key="5">
    <source>
        <dbReference type="PROSITE" id="PS50111"/>
    </source>
</evidence>
<evidence type="ECO:0000256" key="4">
    <source>
        <dbReference type="SAM" id="Phobius"/>
    </source>
</evidence>
<feature type="transmembrane region" description="Helical" evidence="4">
    <location>
        <begin position="212"/>
        <end position="236"/>
    </location>
</feature>
<dbReference type="PROSITE" id="PS50885">
    <property type="entry name" value="HAMP"/>
    <property type="match status" value="1"/>
</dbReference>
<dbReference type="AlphaFoldDB" id="A0A1I5II70"/>
<dbReference type="Proteomes" id="UP000198806">
    <property type="component" value="Unassembled WGS sequence"/>
</dbReference>
<dbReference type="GO" id="GO:0005886">
    <property type="term" value="C:plasma membrane"/>
    <property type="evidence" value="ECO:0007669"/>
    <property type="project" value="TreeGrafter"/>
</dbReference>
<keyword evidence="4" id="KW-1133">Transmembrane helix</keyword>
<dbReference type="Pfam" id="PF00672">
    <property type="entry name" value="HAMP"/>
    <property type="match status" value="1"/>
</dbReference>
<dbReference type="SMART" id="SM00283">
    <property type="entry name" value="MA"/>
    <property type="match status" value="1"/>
</dbReference>
<keyword evidence="3" id="KW-0807">Transducer</keyword>
<name>A0A1I5II70_9FIRM</name>
<dbReference type="STRING" id="1527.SAMN04489757_14519"/>
<dbReference type="GO" id="GO:0004888">
    <property type="term" value="F:transmembrane signaling receptor activity"/>
    <property type="evidence" value="ECO:0007669"/>
    <property type="project" value="TreeGrafter"/>
</dbReference>
<keyword evidence="4" id="KW-0472">Membrane</keyword>
<dbReference type="Gene3D" id="1.10.287.950">
    <property type="entry name" value="Methyl-accepting chemotaxis protein"/>
    <property type="match status" value="1"/>
</dbReference>
<dbReference type="Gene3D" id="6.10.340.10">
    <property type="match status" value="1"/>
</dbReference>
<accession>A0A1I5II70</accession>
<proteinExistence type="inferred from homology"/>
<evidence type="ECO:0000256" key="1">
    <source>
        <dbReference type="ARBA" id="ARBA00022500"/>
    </source>
</evidence>
<dbReference type="InterPro" id="IPR004089">
    <property type="entry name" value="MCPsignal_dom"/>
</dbReference>
<keyword evidence="4" id="KW-0812">Transmembrane</keyword>
<keyword evidence="1" id="KW-0145">Chemotaxis</keyword>
<evidence type="ECO:0000256" key="2">
    <source>
        <dbReference type="ARBA" id="ARBA00029447"/>
    </source>
</evidence>
<organism evidence="7 8">
    <name type="scientific">Anaerocolumna aminovalerica</name>
    <dbReference type="NCBI Taxonomy" id="1527"/>
    <lineage>
        <taxon>Bacteria</taxon>
        <taxon>Bacillati</taxon>
        <taxon>Bacillota</taxon>
        <taxon>Clostridia</taxon>
        <taxon>Lachnospirales</taxon>
        <taxon>Lachnospiraceae</taxon>
        <taxon>Anaerocolumna</taxon>
    </lineage>
</organism>
<gene>
    <name evidence="7" type="ORF">SAMN04489757_14519</name>
</gene>
<protein>
    <submittedName>
        <fullName evidence="7">Methyl-accepting chemotaxis protein</fullName>
    </submittedName>
</protein>
<evidence type="ECO:0000259" key="6">
    <source>
        <dbReference type="PROSITE" id="PS50885"/>
    </source>
</evidence>
<keyword evidence="8" id="KW-1185">Reference proteome</keyword>
<dbReference type="EMBL" id="FOWD01000045">
    <property type="protein sequence ID" value="SFO60094.1"/>
    <property type="molecule type" value="Genomic_DNA"/>
</dbReference>
<evidence type="ECO:0000313" key="7">
    <source>
        <dbReference type="EMBL" id="SFO60094.1"/>
    </source>
</evidence>
<evidence type="ECO:0000313" key="8">
    <source>
        <dbReference type="Proteomes" id="UP000198806"/>
    </source>
</evidence>
<sequence>MTKKSVKSKKFVISKLNWKEAYVSFKNKFINLSIGKRMNLSFIYVGVISMIIILVALLNMKSIEAKINDFYTGPYSIEENVLKAQVSMIKIENNIYKAYMTKLEDLCKKYIEESEKDYGVLEQSVLNLRKAMTALDINLDNVMELEGEIKKGERYREQIIESANVFDQKKINSVYKNDYAPIFNHILTILDEVEQNSILYGKDYIKTASISVVISIIVFISIFVFGAVSCICLLNITKKSIINPMKDIQSAMIDISKGNLQVHIPYISKDEIGILCDAVRETSRKLKVYISNITEVIKQLEEKDMTTRVNINYEGDFRPIRDSLDNIAESFQNMLLIFNETAGQITLGAEKIAETSSSVAEGGTEQAKEVGNLVGQIGAIAYKVNANANHADNLSQLSQNTVSVAKQGNEQMVTLVHGMEAIEKHSGKINKVINLIQNIAAQTNLLALNASIEAARAGEAGRGFAVVAGEVGKLAEESANAARTTAELIGNSMAVIKEGVQSADEAAKHFEEIVVKSMKTNEVIKDISKYSKEQAQQLNETLEYLKHISDIIETNSGASEESSAMSEEFISQSERLEEMIQQYKLV</sequence>
<dbReference type="InterPro" id="IPR051310">
    <property type="entry name" value="MCP_chemotaxis"/>
</dbReference>
<dbReference type="InterPro" id="IPR003660">
    <property type="entry name" value="HAMP_dom"/>
</dbReference>